<evidence type="ECO:0000313" key="15">
    <source>
        <dbReference type="Proteomes" id="UP000652761"/>
    </source>
</evidence>
<evidence type="ECO:0000256" key="13">
    <source>
        <dbReference type="SAM" id="SignalP"/>
    </source>
</evidence>
<evidence type="ECO:0000256" key="5">
    <source>
        <dbReference type="ARBA" id="ARBA00022525"/>
    </source>
</evidence>
<accession>A0A843VNH9</accession>
<evidence type="ECO:0000256" key="3">
    <source>
        <dbReference type="ARBA" id="ARBA00012736"/>
    </source>
</evidence>
<evidence type="ECO:0000256" key="8">
    <source>
        <dbReference type="ARBA" id="ARBA00023295"/>
    </source>
</evidence>
<dbReference type="PANTHER" id="PTHR31375">
    <property type="match status" value="1"/>
</dbReference>
<dbReference type="GO" id="GO:0005975">
    <property type="term" value="P:carbohydrate metabolic process"/>
    <property type="evidence" value="ECO:0007669"/>
    <property type="project" value="InterPro"/>
</dbReference>
<dbReference type="FunFam" id="2.160.20.10:FF:000028">
    <property type="entry name" value="Polygalacturonase QRT2"/>
    <property type="match status" value="1"/>
</dbReference>
<gene>
    <name evidence="14" type="ORF">Taro_030215</name>
</gene>
<reference evidence="14" key="1">
    <citation type="submission" date="2017-07" db="EMBL/GenBank/DDBJ databases">
        <title>Taro Niue Genome Assembly and Annotation.</title>
        <authorList>
            <person name="Atibalentja N."/>
            <person name="Keating K."/>
            <person name="Fields C.J."/>
        </authorList>
    </citation>
    <scope>NUCLEOTIDE SEQUENCE</scope>
    <source>
        <strain evidence="14">Niue_2</strain>
        <tissue evidence="14">Leaf</tissue>
    </source>
</reference>
<organism evidence="14 15">
    <name type="scientific">Colocasia esculenta</name>
    <name type="common">Wild taro</name>
    <name type="synonym">Arum esculentum</name>
    <dbReference type="NCBI Taxonomy" id="4460"/>
    <lineage>
        <taxon>Eukaryota</taxon>
        <taxon>Viridiplantae</taxon>
        <taxon>Streptophyta</taxon>
        <taxon>Embryophyta</taxon>
        <taxon>Tracheophyta</taxon>
        <taxon>Spermatophyta</taxon>
        <taxon>Magnoliopsida</taxon>
        <taxon>Liliopsida</taxon>
        <taxon>Araceae</taxon>
        <taxon>Aroideae</taxon>
        <taxon>Colocasieae</taxon>
        <taxon>Colocasia</taxon>
    </lineage>
</organism>
<keyword evidence="5" id="KW-0964">Secreted</keyword>
<name>A0A843VNH9_COLES</name>
<evidence type="ECO:0000256" key="2">
    <source>
        <dbReference type="ARBA" id="ARBA00008834"/>
    </source>
</evidence>
<evidence type="ECO:0000256" key="7">
    <source>
        <dbReference type="ARBA" id="ARBA00022801"/>
    </source>
</evidence>
<keyword evidence="6 13" id="KW-0732">Signal</keyword>
<evidence type="ECO:0000313" key="14">
    <source>
        <dbReference type="EMBL" id="MQL97525.1"/>
    </source>
</evidence>
<feature type="chain" id="PRO_5033011385" description="endo-polygalacturonase" evidence="13">
    <location>
        <begin position="28"/>
        <end position="428"/>
    </location>
</feature>
<evidence type="ECO:0000256" key="4">
    <source>
        <dbReference type="ARBA" id="ARBA00022512"/>
    </source>
</evidence>
<proteinExistence type="inferred from homology"/>
<keyword evidence="9" id="KW-0961">Cell wall biogenesis/degradation</keyword>
<keyword evidence="4" id="KW-0134">Cell wall</keyword>
<protein>
    <recommendedName>
        <fullName evidence="3">endo-polygalacturonase</fullName>
        <ecNumber evidence="3">3.2.1.15</ecNumber>
    </recommendedName>
</protein>
<dbReference type="Gene3D" id="2.160.20.10">
    <property type="entry name" value="Single-stranded right-handed beta-helix, Pectin lyase-like"/>
    <property type="match status" value="1"/>
</dbReference>
<dbReference type="GO" id="GO:0009901">
    <property type="term" value="P:anther dehiscence"/>
    <property type="evidence" value="ECO:0007669"/>
    <property type="project" value="UniProtKB-ARBA"/>
</dbReference>
<feature type="active site" evidence="11">
    <location>
        <position position="276"/>
    </location>
</feature>
<comment type="similarity">
    <text evidence="2 12">Belongs to the glycosyl hydrolase 28 family.</text>
</comment>
<keyword evidence="7 12" id="KW-0378">Hydrolase</keyword>
<dbReference type="Proteomes" id="UP000652761">
    <property type="component" value="Unassembled WGS sequence"/>
</dbReference>
<feature type="signal peptide" evidence="13">
    <location>
        <begin position="1"/>
        <end position="27"/>
    </location>
</feature>
<evidence type="ECO:0000256" key="6">
    <source>
        <dbReference type="ARBA" id="ARBA00022729"/>
    </source>
</evidence>
<evidence type="ECO:0000256" key="9">
    <source>
        <dbReference type="ARBA" id="ARBA00023316"/>
    </source>
</evidence>
<keyword evidence="15" id="KW-1185">Reference proteome</keyword>
<dbReference type="GO" id="GO:0010047">
    <property type="term" value="P:fruit dehiscence"/>
    <property type="evidence" value="ECO:0007669"/>
    <property type="project" value="UniProtKB-ARBA"/>
</dbReference>
<comment type="caution">
    <text evidence="14">The sequence shown here is derived from an EMBL/GenBank/DDBJ whole genome shotgun (WGS) entry which is preliminary data.</text>
</comment>
<dbReference type="OrthoDB" id="635044at2759"/>
<evidence type="ECO:0000256" key="12">
    <source>
        <dbReference type="RuleBase" id="RU361169"/>
    </source>
</evidence>
<dbReference type="SUPFAM" id="SSF51126">
    <property type="entry name" value="Pectin lyase-like"/>
    <property type="match status" value="1"/>
</dbReference>
<dbReference type="GO" id="GO:0004650">
    <property type="term" value="F:polygalacturonase activity"/>
    <property type="evidence" value="ECO:0007669"/>
    <property type="project" value="UniProtKB-EC"/>
</dbReference>
<comment type="catalytic activity">
    <reaction evidence="10">
        <text>(1,4-alpha-D-galacturonosyl)n+m + H2O = (1,4-alpha-D-galacturonosyl)n + (1,4-alpha-D-galacturonosyl)m.</text>
        <dbReference type="EC" id="3.2.1.15"/>
    </reaction>
</comment>
<keyword evidence="8 12" id="KW-0326">Glycosidase</keyword>
<comment type="subcellular location">
    <subcellularLocation>
        <location evidence="1">Secreted</location>
        <location evidence="1">Cell wall</location>
    </subcellularLocation>
</comment>
<evidence type="ECO:0000256" key="1">
    <source>
        <dbReference type="ARBA" id="ARBA00004191"/>
    </source>
</evidence>
<sequence length="428" mass="45509">MIYMGLQSLLQILPFVLLSLSAGCSYGRSLEDRFSGVGSSADELQERDVLWSSREVVNVRDFGAKGDGSSDDTQAFISAWKAACSSSPAVTLLVPNNKVYLLKPVTLSGPCKSHIIVKIKGTIIASPKLEDWDGTNRRQWVMFSGIKNLRVDGGGTFNGSGQRWWKNSCKVDKSLPCRVAPTALTFYSCTSLEVHNLKFRDSQQIHVSFEGCTNVKVSNLGITAPESSPNTDGIHITGTTDIRIKHCVISTGDDCISIVGGSRLVTATSIVCGPGHGISIGSLGADGSEEHVSDVLVDTAELGGTSNGVRIKTWQGGRGYARNITFKNIVMNKVENPIIIDQNYCDSSQSCSEMKSAVAVSGVTYKNITGTSATEVAVDFDCSKSFPCKGIVLQDIKLALAGGGPSKSTCENTDLSKSGTVVPLPCTS</sequence>
<dbReference type="GO" id="GO:0009830">
    <property type="term" value="P:cell wall modification involved in abscission"/>
    <property type="evidence" value="ECO:0007669"/>
    <property type="project" value="UniProtKB-ARBA"/>
</dbReference>
<dbReference type="InterPro" id="IPR011050">
    <property type="entry name" value="Pectin_lyase_fold/virulence"/>
</dbReference>
<dbReference type="InterPro" id="IPR012334">
    <property type="entry name" value="Pectin_lyas_fold"/>
</dbReference>
<dbReference type="InterPro" id="IPR000743">
    <property type="entry name" value="Glyco_hydro_28"/>
</dbReference>
<dbReference type="Pfam" id="PF00295">
    <property type="entry name" value="Glyco_hydro_28"/>
    <property type="match status" value="1"/>
</dbReference>
<evidence type="ECO:0000256" key="10">
    <source>
        <dbReference type="ARBA" id="ARBA00034074"/>
    </source>
</evidence>
<dbReference type="EC" id="3.2.1.15" evidence="3"/>
<evidence type="ECO:0000256" key="11">
    <source>
        <dbReference type="PROSITE-ProRule" id="PRU10052"/>
    </source>
</evidence>
<dbReference type="PROSITE" id="PS00502">
    <property type="entry name" value="POLYGALACTURONASE"/>
    <property type="match status" value="1"/>
</dbReference>
<dbReference type="EMBL" id="NMUH01002063">
    <property type="protein sequence ID" value="MQL97525.1"/>
    <property type="molecule type" value="Genomic_DNA"/>
</dbReference>
<dbReference type="AlphaFoldDB" id="A0A843VNH9"/>